<protein>
    <submittedName>
        <fullName evidence="1">Uncharacterized protein</fullName>
    </submittedName>
</protein>
<sequence>MKSPRLILEEPYGIDKNFLEINPQNLILEKFALNIHKIALAAYLTHLNGNYSTGTALFCDGPATYPLGRLIYRR</sequence>
<organism evidence="1 2">
    <name type="scientific">Brachionus plicatilis</name>
    <name type="common">Marine rotifer</name>
    <name type="synonym">Brachionus muelleri</name>
    <dbReference type="NCBI Taxonomy" id="10195"/>
    <lineage>
        <taxon>Eukaryota</taxon>
        <taxon>Metazoa</taxon>
        <taxon>Spiralia</taxon>
        <taxon>Gnathifera</taxon>
        <taxon>Rotifera</taxon>
        <taxon>Eurotatoria</taxon>
        <taxon>Monogononta</taxon>
        <taxon>Pseudotrocha</taxon>
        <taxon>Ploima</taxon>
        <taxon>Brachionidae</taxon>
        <taxon>Brachionus</taxon>
    </lineage>
</organism>
<name>A0A3M7PJ87_BRAPC</name>
<proteinExistence type="predicted"/>
<dbReference type="Proteomes" id="UP000276133">
    <property type="component" value="Unassembled WGS sequence"/>
</dbReference>
<accession>A0A3M7PJ87</accession>
<reference evidence="1 2" key="1">
    <citation type="journal article" date="2018" name="Sci. Rep.">
        <title>Genomic signatures of local adaptation to the degree of environmental predictability in rotifers.</title>
        <authorList>
            <person name="Franch-Gras L."/>
            <person name="Hahn C."/>
            <person name="Garcia-Roger E.M."/>
            <person name="Carmona M.J."/>
            <person name="Serra M."/>
            <person name="Gomez A."/>
        </authorList>
    </citation>
    <scope>NUCLEOTIDE SEQUENCE [LARGE SCALE GENOMIC DNA]</scope>
    <source>
        <strain evidence="1">HYR1</strain>
    </source>
</reference>
<keyword evidence="2" id="KW-1185">Reference proteome</keyword>
<dbReference type="AlphaFoldDB" id="A0A3M7PJ87"/>
<evidence type="ECO:0000313" key="2">
    <source>
        <dbReference type="Proteomes" id="UP000276133"/>
    </source>
</evidence>
<evidence type="ECO:0000313" key="1">
    <source>
        <dbReference type="EMBL" id="RMZ99171.1"/>
    </source>
</evidence>
<gene>
    <name evidence="1" type="ORF">BpHYR1_033324</name>
</gene>
<comment type="caution">
    <text evidence="1">The sequence shown here is derived from an EMBL/GenBank/DDBJ whole genome shotgun (WGS) entry which is preliminary data.</text>
</comment>
<dbReference type="EMBL" id="REGN01010377">
    <property type="protein sequence ID" value="RMZ99171.1"/>
    <property type="molecule type" value="Genomic_DNA"/>
</dbReference>